<reference evidence="12 13" key="1">
    <citation type="submission" date="2018-10" db="EMBL/GenBank/DDBJ databases">
        <authorList>
            <person name="Perry B.J."/>
            <person name="Sullivan J.T."/>
            <person name="Murphy R.J.T."/>
            <person name="Ramsay J.P."/>
            <person name="Ronson C.W."/>
        </authorList>
    </citation>
    <scope>NUCLEOTIDE SEQUENCE [LARGE SCALE GENOMIC DNA]</scope>
    <source>
        <strain evidence="12 13">R88b</strain>
    </source>
</reference>
<dbReference type="Proteomes" id="UP000503017">
    <property type="component" value="Chromosome"/>
</dbReference>
<comment type="similarity">
    <text evidence="2">Belongs to the membrane fusion protein (MFP) (TC 8.A.1) family.</text>
</comment>
<evidence type="ECO:0000256" key="2">
    <source>
        <dbReference type="ARBA" id="ARBA00009477"/>
    </source>
</evidence>
<dbReference type="Gene3D" id="2.40.30.170">
    <property type="match status" value="1"/>
</dbReference>
<feature type="domain" description="Multidrug resistance protein MdtA-like alpha-helical hairpin" evidence="8">
    <location>
        <begin position="128"/>
        <end position="196"/>
    </location>
</feature>
<dbReference type="PANTHER" id="PTHR30469">
    <property type="entry name" value="MULTIDRUG RESISTANCE PROTEIN MDTA"/>
    <property type="match status" value="1"/>
</dbReference>
<dbReference type="InterPro" id="IPR058624">
    <property type="entry name" value="MdtA-like_HH"/>
</dbReference>
<keyword evidence="3" id="KW-0813">Transport</keyword>
<evidence type="ECO:0000256" key="1">
    <source>
        <dbReference type="ARBA" id="ARBA00004236"/>
    </source>
</evidence>
<feature type="domain" description="Multidrug resistance protein MdtA-like beta-barrel" evidence="10">
    <location>
        <begin position="234"/>
        <end position="315"/>
    </location>
</feature>
<dbReference type="GO" id="GO:0015562">
    <property type="term" value="F:efflux transmembrane transporter activity"/>
    <property type="evidence" value="ECO:0007669"/>
    <property type="project" value="TreeGrafter"/>
</dbReference>
<dbReference type="Pfam" id="PF25944">
    <property type="entry name" value="Beta-barrel_RND"/>
    <property type="match status" value="1"/>
</dbReference>
<feature type="domain" description="Multidrug resistance protein MdtA-like C-terminal permuted SH3" evidence="11">
    <location>
        <begin position="321"/>
        <end position="379"/>
    </location>
</feature>
<evidence type="ECO:0000313" key="12">
    <source>
        <dbReference type="EMBL" id="QKD02151.1"/>
    </source>
</evidence>
<dbReference type="InterPro" id="IPR058625">
    <property type="entry name" value="MdtA-like_BSH"/>
</dbReference>
<evidence type="ECO:0000256" key="7">
    <source>
        <dbReference type="SAM" id="MobiDB-lite"/>
    </source>
</evidence>
<dbReference type="InterPro" id="IPR058627">
    <property type="entry name" value="MdtA-like_C"/>
</dbReference>
<dbReference type="GO" id="GO:1990281">
    <property type="term" value="C:efflux pump complex"/>
    <property type="evidence" value="ECO:0007669"/>
    <property type="project" value="TreeGrafter"/>
</dbReference>
<dbReference type="Pfam" id="PF25917">
    <property type="entry name" value="BSH_RND"/>
    <property type="match status" value="1"/>
</dbReference>
<dbReference type="Pfam" id="PF25876">
    <property type="entry name" value="HH_MFP_RND"/>
    <property type="match status" value="1"/>
</dbReference>
<dbReference type="EMBL" id="CP033367">
    <property type="protein sequence ID" value="QKD02151.1"/>
    <property type="molecule type" value="Genomic_DNA"/>
</dbReference>
<dbReference type="NCBIfam" id="TIGR01730">
    <property type="entry name" value="RND_mfp"/>
    <property type="match status" value="1"/>
</dbReference>
<dbReference type="SUPFAM" id="SSF111369">
    <property type="entry name" value="HlyD-like secretion proteins"/>
    <property type="match status" value="1"/>
</dbReference>
<evidence type="ECO:0000256" key="5">
    <source>
        <dbReference type="ARBA" id="ARBA00022519"/>
    </source>
</evidence>
<protein>
    <submittedName>
        <fullName evidence="12">Efflux RND transporter periplasmic adaptor subunit</fullName>
    </submittedName>
</protein>
<dbReference type="InterPro" id="IPR058626">
    <property type="entry name" value="MdtA-like_b-barrel"/>
</dbReference>
<evidence type="ECO:0000256" key="6">
    <source>
        <dbReference type="ARBA" id="ARBA00023136"/>
    </source>
</evidence>
<keyword evidence="4" id="KW-1003">Cell membrane</keyword>
<accession>A0A6M7WT28</accession>
<evidence type="ECO:0000259" key="9">
    <source>
        <dbReference type="Pfam" id="PF25917"/>
    </source>
</evidence>
<dbReference type="RefSeq" id="WP_051429666.1">
    <property type="nucleotide sequence ID" value="NZ_CP033367.1"/>
</dbReference>
<sequence length="426" mass="44087">MSDAPPSPTSKSTRRAVAGLLIVALAGGLWIERSHLAPMLNELQGSSQAAAAKPPVQAKGVPVTLTTARQGEFPLYLDGLGTVQALNTVTVRAQVTGQLIKIGFTQGHMVNKGDLLAQIDPRTYEAALAQASGQLARDQAALKGAQLDLERDAVLVKQKALAQQTQDDQAALVGQDQGTVQADQAAVQAAQVNLAYCRIVSPVTGRAGFRLVDEGNLVQPADAGGIVSIDQVQPISVVFPVAQDQIPAIGKALDAGQAPVLAMAEDGHTILSKGTLSYTNNQVDAATGTISLKATFANEDNALWPGQSVTVRLLLNTLKDVTLISEDAVQHGPDGLFAYVSGDDDKAQMRPIKVAQTGNGQTVVSDGIKPGDKTVTDGAYGVQPGVLLDATINQGTPQQVPPPAGIDTAQTSSTSANPAQAVQAQK</sequence>
<evidence type="ECO:0000313" key="13">
    <source>
        <dbReference type="Proteomes" id="UP000503017"/>
    </source>
</evidence>
<proteinExistence type="inferred from homology"/>
<dbReference type="PANTHER" id="PTHR30469:SF12">
    <property type="entry name" value="MULTIDRUG RESISTANCE PROTEIN MDTA"/>
    <property type="match status" value="1"/>
</dbReference>
<gene>
    <name evidence="12" type="ORF">EB235_12090</name>
</gene>
<comment type="subcellular location">
    <subcellularLocation>
        <location evidence="1">Cell membrane</location>
    </subcellularLocation>
</comment>
<dbReference type="Pfam" id="PF25967">
    <property type="entry name" value="RND-MFP_C"/>
    <property type="match status" value="1"/>
</dbReference>
<dbReference type="AlphaFoldDB" id="A0A6M7WT28"/>
<evidence type="ECO:0000256" key="3">
    <source>
        <dbReference type="ARBA" id="ARBA00022448"/>
    </source>
</evidence>
<dbReference type="Gene3D" id="2.40.50.100">
    <property type="match status" value="1"/>
</dbReference>
<evidence type="ECO:0000259" key="11">
    <source>
        <dbReference type="Pfam" id="PF25967"/>
    </source>
</evidence>
<keyword evidence="6" id="KW-0472">Membrane</keyword>
<dbReference type="InterPro" id="IPR006143">
    <property type="entry name" value="RND_pump_MFP"/>
</dbReference>
<feature type="region of interest" description="Disordered" evidence="7">
    <location>
        <begin position="393"/>
        <end position="426"/>
    </location>
</feature>
<evidence type="ECO:0000256" key="4">
    <source>
        <dbReference type="ARBA" id="ARBA00022475"/>
    </source>
</evidence>
<feature type="domain" description="Multidrug resistance protein MdtA-like barrel-sandwich hybrid" evidence="9">
    <location>
        <begin position="87"/>
        <end position="228"/>
    </location>
</feature>
<name>A0A6M7WT28_RHILI</name>
<dbReference type="Gene3D" id="2.40.420.20">
    <property type="match status" value="1"/>
</dbReference>
<keyword evidence="5" id="KW-0997">Cell inner membrane</keyword>
<feature type="compositionally biased region" description="Polar residues" evidence="7">
    <location>
        <begin position="408"/>
        <end position="426"/>
    </location>
</feature>
<evidence type="ECO:0000259" key="10">
    <source>
        <dbReference type="Pfam" id="PF25944"/>
    </source>
</evidence>
<dbReference type="Gene3D" id="1.10.287.470">
    <property type="entry name" value="Helix hairpin bin"/>
    <property type="match status" value="1"/>
</dbReference>
<evidence type="ECO:0000259" key="8">
    <source>
        <dbReference type="Pfam" id="PF25876"/>
    </source>
</evidence>
<organism evidence="12 13">
    <name type="scientific">Mesorhizobium loti R88b</name>
    <dbReference type="NCBI Taxonomy" id="935548"/>
    <lineage>
        <taxon>Bacteria</taxon>
        <taxon>Pseudomonadati</taxon>
        <taxon>Pseudomonadota</taxon>
        <taxon>Alphaproteobacteria</taxon>
        <taxon>Hyphomicrobiales</taxon>
        <taxon>Phyllobacteriaceae</taxon>
        <taxon>Mesorhizobium</taxon>
    </lineage>
</organism>